<feature type="compositionally biased region" description="Polar residues" evidence="13">
    <location>
        <begin position="36"/>
        <end position="48"/>
    </location>
</feature>
<dbReference type="Pfam" id="PF00587">
    <property type="entry name" value="tRNA-synt_2b"/>
    <property type="match status" value="1"/>
</dbReference>
<dbReference type="EC" id="6.1.1.3" evidence="3"/>
<dbReference type="InterPro" id="IPR045864">
    <property type="entry name" value="aa-tRNA-synth_II/BPL/LPL"/>
</dbReference>
<feature type="region of interest" description="Disordered" evidence="13">
    <location>
        <begin position="418"/>
        <end position="442"/>
    </location>
</feature>
<dbReference type="Gene3D" id="3.40.50.800">
    <property type="entry name" value="Anticodon-binding domain"/>
    <property type="match status" value="1"/>
</dbReference>
<dbReference type="GO" id="GO:0004829">
    <property type="term" value="F:threonine-tRNA ligase activity"/>
    <property type="evidence" value="ECO:0007669"/>
    <property type="project" value="UniProtKB-EC"/>
</dbReference>
<dbReference type="Gene3D" id="3.30.930.10">
    <property type="entry name" value="Bira Bifunctional Protein, Domain 2"/>
    <property type="match status" value="1"/>
</dbReference>
<evidence type="ECO:0000256" key="9">
    <source>
        <dbReference type="ARBA" id="ARBA00023128"/>
    </source>
</evidence>
<evidence type="ECO:0000313" key="15">
    <source>
        <dbReference type="EMBL" id="KAB2580710.1"/>
    </source>
</evidence>
<dbReference type="PANTHER" id="PTHR11451">
    <property type="entry name" value="THREONINE-TRNA LIGASE"/>
    <property type="match status" value="1"/>
</dbReference>
<name>A0A5N5DSQ8_9PEZI</name>
<dbReference type="InterPro" id="IPR036621">
    <property type="entry name" value="Anticodon-bd_dom_sf"/>
</dbReference>
<dbReference type="PANTHER" id="PTHR11451:SF50">
    <property type="entry name" value="THREONINE--TRNA LIGASE, MITOCHONDRIAL"/>
    <property type="match status" value="1"/>
</dbReference>
<evidence type="ECO:0000259" key="14">
    <source>
        <dbReference type="PROSITE" id="PS50862"/>
    </source>
</evidence>
<evidence type="ECO:0000256" key="7">
    <source>
        <dbReference type="ARBA" id="ARBA00022917"/>
    </source>
</evidence>
<dbReference type="InterPro" id="IPR002320">
    <property type="entry name" value="Thr-tRNA-ligase_IIa"/>
</dbReference>
<proteinExistence type="inferred from homology"/>
<organism evidence="15 16">
    <name type="scientific">Lasiodiplodia theobromae</name>
    <dbReference type="NCBI Taxonomy" id="45133"/>
    <lineage>
        <taxon>Eukaryota</taxon>
        <taxon>Fungi</taxon>
        <taxon>Dikarya</taxon>
        <taxon>Ascomycota</taxon>
        <taxon>Pezizomycotina</taxon>
        <taxon>Dothideomycetes</taxon>
        <taxon>Dothideomycetes incertae sedis</taxon>
        <taxon>Botryosphaeriales</taxon>
        <taxon>Botryosphaeriaceae</taxon>
        <taxon>Lasiodiplodia</taxon>
    </lineage>
</organism>
<dbReference type="Proteomes" id="UP000325902">
    <property type="component" value="Unassembled WGS sequence"/>
</dbReference>
<dbReference type="CDD" id="cd00771">
    <property type="entry name" value="ThrRS_core"/>
    <property type="match status" value="1"/>
</dbReference>
<dbReference type="InterPro" id="IPR002314">
    <property type="entry name" value="aa-tRNA-synt_IIb"/>
</dbReference>
<dbReference type="OrthoDB" id="5423599at2759"/>
<sequence length="543" mass="61076">MPARRPPLNLSHIARYARAPRPQSVLRPPTWRRPCSSCSASQPAQKLNPTTDDPPKPPADHRELGAQQDLFTTSLYSPGSPLFLPNGADMFNKLANFLRTQYPRFGFREVITPTIYKKSLWQKSGHWVNYAEDMFSVQGRGATGKKEAAEAGEDEEFGLKPMNCPGHCLLFGSEKRSYRDLPIRYADFSALHRNEISGALSGLTRVRRFHQDDGHIFCRPSQIQEEIKRTLDFVQTVYSTFKLGPYKLVLSTRPEDHYIGTVEEWDRAESQLKAALDDSGREWAINPGDGAFYGPKIDIILRDSDGKEHQTATIQLDFQLGQRFNLSYSAPAPELERTGSVREDTAPELLAQTGPVTPVIIHRAILGSLERFLALLIEHYDGKYPFWLAPRPAIILALSQDYELLAHVQKLAIQLSGADEQRDEHTGATLPAPLGRPPVQVDVDTSARGLGKKLREARERGYNHIMVVGPKEMRSGKVQMQLWNQPSVAEADLVLWDAVAQVDGRYSLQALGWRQESLSKGTNVELSNQAVRKYFEGLMDKYM</sequence>
<dbReference type="SUPFAM" id="SSF52954">
    <property type="entry name" value="Class II aaRS ABD-related"/>
    <property type="match status" value="1"/>
</dbReference>
<keyword evidence="16" id="KW-1185">Reference proteome</keyword>
<evidence type="ECO:0000256" key="13">
    <source>
        <dbReference type="SAM" id="MobiDB-lite"/>
    </source>
</evidence>
<keyword evidence="4 15" id="KW-0436">Ligase</keyword>
<dbReference type="InterPro" id="IPR033728">
    <property type="entry name" value="ThrRS_core"/>
</dbReference>
<comment type="caution">
    <text evidence="15">The sequence shown here is derived from an EMBL/GenBank/DDBJ whole genome shotgun (WGS) entry which is preliminary data.</text>
</comment>
<dbReference type="InterPro" id="IPR004154">
    <property type="entry name" value="Anticodon-bd"/>
</dbReference>
<dbReference type="InterPro" id="IPR006195">
    <property type="entry name" value="aa-tRNA-synth_II"/>
</dbReference>
<keyword evidence="5" id="KW-0547">Nucleotide-binding</keyword>
<dbReference type="AlphaFoldDB" id="A0A5N5DSQ8"/>
<dbReference type="SUPFAM" id="SSF55681">
    <property type="entry name" value="Class II aaRS and biotin synthetases"/>
    <property type="match status" value="1"/>
</dbReference>
<evidence type="ECO:0000256" key="6">
    <source>
        <dbReference type="ARBA" id="ARBA00022840"/>
    </source>
</evidence>
<gene>
    <name evidence="15" type="ORF">DBV05_g518</name>
</gene>
<dbReference type="EMBL" id="VCHE01000002">
    <property type="protein sequence ID" value="KAB2580710.1"/>
    <property type="molecule type" value="Genomic_DNA"/>
</dbReference>
<keyword evidence="7" id="KW-0648">Protein biosynthesis</keyword>
<feature type="domain" description="Aminoacyl-transfer RNA synthetases class-II family profile" evidence="14">
    <location>
        <begin position="85"/>
        <end position="385"/>
    </location>
</feature>
<evidence type="ECO:0000256" key="1">
    <source>
        <dbReference type="ARBA" id="ARBA00004305"/>
    </source>
</evidence>
<comment type="subcellular location">
    <subcellularLocation>
        <location evidence="1">Mitochondrion matrix</location>
    </subcellularLocation>
</comment>
<reference evidence="15 16" key="1">
    <citation type="journal article" date="2019" name="Sci. Rep.">
        <title>A multi-omics analysis of the grapevine pathogen Lasiodiplodia theobromae reveals that temperature affects the expression of virulence- and pathogenicity-related genes.</title>
        <authorList>
            <person name="Felix C."/>
            <person name="Meneses R."/>
            <person name="Goncalves M.F.M."/>
            <person name="Tilleman L."/>
            <person name="Duarte A.S."/>
            <person name="Jorrin-Novo J.V."/>
            <person name="Van de Peer Y."/>
            <person name="Deforce D."/>
            <person name="Van Nieuwerburgh F."/>
            <person name="Esteves A.C."/>
            <person name="Alves A."/>
        </authorList>
    </citation>
    <scope>NUCLEOTIDE SEQUENCE [LARGE SCALE GENOMIC DNA]</scope>
    <source>
        <strain evidence="15 16">LA-SOL3</strain>
    </source>
</reference>
<evidence type="ECO:0000256" key="8">
    <source>
        <dbReference type="ARBA" id="ARBA00022946"/>
    </source>
</evidence>
<evidence type="ECO:0000313" key="16">
    <source>
        <dbReference type="Proteomes" id="UP000325902"/>
    </source>
</evidence>
<dbReference type="PRINTS" id="PR01047">
    <property type="entry name" value="TRNASYNTHTHR"/>
</dbReference>
<protein>
    <recommendedName>
        <fullName evidence="3">threonine--tRNA ligase</fullName>
        <ecNumber evidence="3">6.1.1.3</ecNumber>
    </recommendedName>
    <alternativeName>
        <fullName evidence="11">Threonyl-tRNA synthetase</fullName>
    </alternativeName>
</protein>
<dbReference type="PROSITE" id="PS50862">
    <property type="entry name" value="AA_TRNA_LIGASE_II"/>
    <property type="match status" value="1"/>
</dbReference>
<keyword evidence="9" id="KW-0496">Mitochondrion</keyword>
<dbReference type="FunFam" id="3.30.930.10:FF:000039">
    <property type="entry name" value="Threonyl-tRNA synthetase, mitochondrial"/>
    <property type="match status" value="1"/>
</dbReference>
<evidence type="ECO:0000256" key="5">
    <source>
        <dbReference type="ARBA" id="ARBA00022741"/>
    </source>
</evidence>
<evidence type="ECO:0000256" key="10">
    <source>
        <dbReference type="ARBA" id="ARBA00023146"/>
    </source>
</evidence>
<feature type="region of interest" description="Disordered" evidence="13">
    <location>
        <begin position="1"/>
        <end position="62"/>
    </location>
</feature>
<evidence type="ECO:0000256" key="11">
    <source>
        <dbReference type="ARBA" id="ARBA00031900"/>
    </source>
</evidence>
<comment type="similarity">
    <text evidence="2">Belongs to the class-II aminoacyl-tRNA synthetase family.</text>
</comment>
<dbReference type="GO" id="GO:0005759">
    <property type="term" value="C:mitochondrial matrix"/>
    <property type="evidence" value="ECO:0007669"/>
    <property type="project" value="UniProtKB-SubCell"/>
</dbReference>
<accession>A0A5N5DSQ8</accession>
<dbReference type="Pfam" id="PF03129">
    <property type="entry name" value="HGTP_anticodon"/>
    <property type="match status" value="1"/>
</dbReference>
<evidence type="ECO:0000256" key="4">
    <source>
        <dbReference type="ARBA" id="ARBA00022598"/>
    </source>
</evidence>
<keyword evidence="6" id="KW-0067">ATP-binding</keyword>
<evidence type="ECO:0000256" key="3">
    <source>
        <dbReference type="ARBA" id="ARBA00013163"/>
    </source>
</evidence>
<dbReference type="NCBIfam" id="TIGR00418">
    <property type="entry name" value="thrS"/>
    <property type="match status" value="1"/>
</dbReference>
<evidence type="ECO:0000256" key="12">
    <source>
        <dbReference type="ARBA" id="ARBA00049515"/>
    </source>
</evidence>
<dbReference type="GO" id="GO:0006435">
    <property type="term" value="P:threonyl-tRNA aminoacylation"/>
    <property type="evidence" value="ECO:0007669"/>
    <property type="project" value="InterPro"/>
</dbReference>
<dbReference type="GO" id="GO:0005524">
    <property type="term" value="F:ATP binding"/>
    <property type="evidence" value="ECO:0007669"/>
    <property type="project" value="UniProtKB-KW"/>
</dbReference>
<keyword evidence="8" id="KW-0809">Transit peptide</keyword>
<evidence type="ECO:0000256" key="2">
    <source>
        <dbReference type="ARBA" id="ARBA00008226"/>
    </source>
</evidence>
<feature type="compositionally biased region" description="Basic and acidic residues" evidence="13">
    <location>
        <begin position="53"/>
        <end position="62"/>
    </location>
</feature>
<comment type="catalytic activity">
    <reaction evidence="12">
        <text>tRNA(Thr) + L-threonine + ATP = L-threonyl-tRNA(Thr) + AMP + diphosphate + H(+)</text>
        <dbReference type="Rhea" id="RHEA:24624"/>
        <dbReference type="Rhea" id="RHEA-COMP:9670"/>
        <dbReference type="Rhea" id="RHEA-COMP:9704"/>
        <dbReference type="ChEBI" id="CHEBI:15378"/>
        <dbReference type="ChEBI" id="CHEBI:30616"/>
        <dbReference type="ChEBI" id="CHEBI:33019"/>
        <dbReference type="ChEBI" id="CHEBI:57926"/>
        <dbReference type="ChEBI" id="CHEBI:78442"/>
        <dbReference type="ChEBI" id="CHEBI:78534"/>
        <dbReference type="ChEBI" id="CHEBI:456215"/>
        <dbReference type="EC" id="6.1.1.3"/>
    </reaction>
</comment>
<keyword evidence="10" id="KW-0030">Aminoacyl-tRNA synthetase</keyword>